<comment type="caution">
    <text evidence="1">The sequence shown here is derived from an EMBL/GenBank/DDBJ whole genome shotgun (WGS) entry which is preliminary data.</text>
</comment>
<protein>
    <submittedName>
        <fullName evidence="1">Uncharacterized protein</fullName>
    </submittedName>
</protein>
<sequence length="64" mass="7125">YSKLLLMIGQGIPLWSSSPITTGAPAPFHEESLLVGDVITLNDKGGYDYLFNIFLPENSEHNRF</sequence>
<dbReference type="Proteomes" id="UP000772434">
    <property type="component" value="Unassembled WGS sequence"/>
</dbReference>
<reference evidence="1" key="1">
    <citation type="submission" date="2020-11" db="EMBL/GenBank/DDBJ databases">
        <authorList>
            <consortium name="DOE Joint Genome Institute"/>
            <person name="Ahrendt S."/>
            <person name="Riley R."/>
            <person name="Andreopoulos W."/>
            <person name="Labutti K."/>
            <person name="Pangilinan J."/>
            <person name="Ruiz-Duenas F.J."/>
            <person name="Barrasa J.M."/>
            <person name="Sanchez-Garcia M."/>
            <person name="Camarero S."/>
            <person name="Miyauchi S."/>
            <person name="Serrano A."/>
            <person name="Linde D."/>
            <person name="Babiker R."/>
            <person name="Drula E."/>
            <person name="Ayuso-Fernandez I."/>
            <person name="Pacheco R."/>
            <person name="Padilla G."/>
            <person name="Ferreira P."/>
            <person name="Barriuso J."/>
            <person name="Kellner H."/>
            <person name="Castanera R."/>
            <person name="Alfaro M."/>
            <person name="Ramirez L."/>
            <person name="Pisabarro A.G."/>
            <person name="Kuo A."/>
            <person name="Tritt A."/>
            <person name="Lipzen A."/>
            <person name="He G."/>
            <person name="Yan M."/>
            <person name="Ng V."/>
            <person name="Cullen D."/>
            <person name="Martin F."/>
            <person name="Rosso M.-N."/>
            <person name="Henrissat B."/>
            <person name="Hibbett D."/>
            <person name="Martinez A.T."/>
            <person name="Grigoriev I.V."/>
        </authorList>
    </citation>
    <scope>NUCLEOTIDE SEQUENCE</scope>
    <source>
        <strain evidence="1">AH 40177</strain>
    </source>
</reference>
<gene>
    <name evidence="1" type="ORF">BDP27DRAFT_1201857</name>
</gene>
<name>A0A9P5PDW3_9AGAR</name>
<dbReference type="AlphaFoldDB" id="A0A9P5PDW3"/>
<dbReference type="OrthoDB" id="2662290at2759"/>
<dbReference type="EMBL" id="JADNRY010000221">
    <property type="protein sequence ID" value="KAF9060927.1"/>
    <property type="molecule type" value="Genomic_DNA"/>
</dbReference>
<evidence type="ECO:0000313" key="1">
    <source>
        <dbReference type="EMBL" id="KAF9060927.1"/>
    </source>
</evidence>
<evidence type="ECO:0000313" key="2">
    <source>
        <dbReference type="Proteomes" id="UP000772434"/>
    </source>
</evidence>
<feature type="non-terminal residue" evidence="1">
    <location>
        <position position="64"/>
    </location>
</feature>
<organism evidence="1 2">
    <name type="scientific">Rhodocollybia butyracea</name>
    <dbReference type="NCBI Taxonomy" id="206335"/>
    <lineage>
        <taxon>Eukaryota</taxon>
        <taxon>Fungi</taxon>
        <taxon>Dikarya</taxon>
        <taxon>Basidiomycota</taxon>
        <taxon>Agaricomycotina</taxon>
        <taxon>Agaricomycetes</taxon>
        <taxon>Agaricomycetidae</taxon>
        <taxon>Agaricales</taxon>
        <taxon>Marasmiineae</taxon>
        <taxon>Omphalotaceae</taxon>
        <taxon>Rhodocollybia</taxon>
    </lineage>
</organism>
<feature type="non-terminal residue" evidence="1">
    <location>
        <position position="1"/>
    </location>
</feature>
<keyword evidence="2" id="KW-1185">Reference proteome</keyword>
<proteinExistence type="predicted"/>
<accession>A0A9P5PDW3</accession>